<comment type="caution">
    <text evidence="3">The sequence shown here is derived from an EMBL/GenBank/DDBJ whole genome shotgun (WGS) entry which is preliminary data.</text>
</comment>
<feature type="compositionally biased region" description="Polar residues" evidence="1">
    <location>
        <begin position="43"/>
        <end position="52"/>
    </location>
</feature>
<protein>
    <recommendedName>
        <fullName evidence="5">Lipoprotein</fullName>
    </recommendedName>
</protein>
<feature type="signal peptide" evidence="2">
    <location>
        <begin position="1"/>
        <end position="27"/>
    </location>
</feature>
<accession>A0ABW4RES7</accession>
<gene>
    <name evidence="3" type="ORF">ACFSC9_03005</name>
</gene>
<feature type="compositionally biased region" description="Low complexity" evidence="1">
    <location>
        <begin position="29"/>
        <end position="42"/>
    </location>
</feature>
<dbReference type="RefSeq" id="WP_347324135.1">
    <property type="nucleotide sequence ID" value="NZ_JBCGUH010000003.1"/>
</dbReference>
<evidence type="ECO:0000256" key="2">
    <source>
        <dbReference type="SAM" id="SignalP"/>
    </source>
</evidence>
<evidence type="ECO:0008006" key="5">
    <source>
        <dbReference type="Google" id="ProtNLM"/>
    </source>
</evidence>
<feature type="compositionally biased region" description="Low complexity" evidence="1">
    <location>
        <begin position="53"/>
        <end position="100"/>
    </location>
</feature>
<dbReference type="PROSITE" id="PS51257">
    <property type="entry name" value="PROKAR_LIPOPROTEIN"/>
    <property type="match status" value="1"/>
</dbReference>
<reference evidence="4" key="1">
    <citation type="journal article" date="2019" name="Int. J. Syst. Evol. Microbiol.">
        <title>The Global Catalogue of Microorganisms (GCM) 10K type strain sequencing project: providing services to taxonomists for standard genome sequencing and annotation.</title>
        <authorList>
            <consortium name="The Broad Institute Genomics Platform"/>
            <consortium name="The Broad Institute Genome Sequencing Center for Infectious Disease"/>
            <person name="Wu L."/>
            <person name="Ma J."/>
        </authorList>
    </citation>
    <scope>NUCLEOTIDE SEQUENCE [LARGE SCALE GENOMIC DNA]</scope>
    <source>
        <strain evidence="4">CCUG 54950</strain>
    </source>
</reference>
<dbReference type="Proteomes" id="UP001597233">
    <property type="component" value="Unassembled WGS sequence"/>
</dbReference>
<feature type="region of interest" description="Disordered" evidence="1">
    <location>
        <begin position="29"/>
        <end position="106"/>
    </location>
</feature>
<dbReference type="EMBL" id="JBHUEH010000010">
    <property type="protein sequence ID" value="MFD1884480.1"/>
    <property type="molecule type" value="Genomic_DNA"/>
</dbReference>
<name>A0ABW4RES7_9BACL</name>
<evidence type="ECO:0000313" key="3">
    <source>
        <dbReference type="EMBL" id="MFD1884480.1"/>
    </source>
</evidence>
<organism evidence="3 4">
    <name type="scientific">Paenibacillus wenxiniae</name>
    <dbReference type="NCBI Taxonomy" id="1636843"/>
    <lineage>
        <taxon>Bacteria</taxon>
        <taxon>Bacillati</taxon>
        <taxon>Bacillota</taxon>
        <taxon>Bacilli</taxon>
        <taxon>Bacillales</taxon>
        <taxon>Paenibacillaceae</taxon>
        <taxon>Paenibacillus</taxon>
    </lineage>
</organism>
<keyword evidence="2" id="KW-0732">Signal</keyword>
<proteinExistence type="predicted"/>
<evidence type="ECO:0000313" key="4">
    <source>
        <dbReference type="Proteomes" id="UP001597233"/>
    </source>
</evidence>
<keyword evidence="4" id="KW-1185">Reference proteome</keyword>
<feature type="chain" id="PRO_5046290624" description="Lipoprotein" evidence="2">
    <location>
        <begin position="28"/>
        <end position="257"/>
    </location>
</feature>
<sequence length="257" mass="27367">MKSTYKITTLGTAVAAVLWLGACSNEAATGTAGQTTTPATEQSTPAPTGTGNEATATDPTEATGTTGSEATTGEQPATNNASATSGANSTTEATNATTSTRPATQTFELMDKGKLVKHTTKLQQGNGYSLYVFDGYTLDKQKNRLQLTSFPEYYVDIQKLDTKTSIDELRKQGMAALKRYGTPKEYSGDQLYESPMAPAKLYLQISSEKGTYDYIVWEDQKGSQYTFLIHNPQATPSDLSTVPTTTSLATIEADGAS</sequence>
<evidence type="ECO:0000256" key="1">
    <source>
        <dbReference type="SAM" id="MobiDB-lite"/>
    </source>
</evidence>